<gene>
    <name evidence="1" type="ORF">EVAR_32439_1</name>
</gene>
<reference evidence="1 2" key="1">
    <citation type="journal article" date="2019" name="Commun. Biol.">
        <title>The bagworm genome reveals a unique fibroin gene that provides high tensile strength.</title>
        <authorList>
            <person name="Kono N."/>
            <person name="Nakamura H."/>
            <person name="Ohtoshi R."/>
            <person name="Tomita M."/>
            <person name="Numata K."/>
            <person name="Arakawa K."/>
        </authorList>
    </citation>
    <scope>NUCLEOTIDE SEQUENCE [LARGE SCALE GENOMIC DNA]</scope>
</reference>
<dbReference type="EMBL" id="BGZK01000367">
    <property type="protein sequence ID" value="GBP39506.1"/>
    <property type="molecule type" value="Genomic_DNA"/>
</dbReference>
<keyword evidence="2" id="KW-1185">Reference proteome</keyword>
<dbReference type="Proteomes" id="UP000299102">
    <property type="component" value="Unassembled WGS sequence"/>
</dbReference>
<evidence type="ECO:0000313" key="1">
    <source>
        <dbReference type="EMBL" id="GBP39506.1"/>
    </source>
</evidence>
<proteinExistence type="predicted"/>
<dbReference type="AlphaFoldDB" id="A0A4C1VKJ6"/>
<comment type="caution">
    <text evidence="1">The sequence shown here is derived from an EMBL/GenBank/DDBJ whole genome shotgun (WGS) entry which is preliminary data.</text>
</comment>
<accession>A0A4C1VKJ6</accession>
<evidence type="ECO:0000313" key="2">
    <source>
        <dbReference type="Proteomes" id="UP000299102"/>
    </source>
</evidence>
<protein>
    <submittedName>
        <fullName evidence="1">Uncharacterized protein</fullName>
    </submittedName>
</protein>
<sequence length="86" mass="9915">MEQNDLGQTLFMQIRENRAYKVILSTYEVRWSSGYRASARALLTAQSTSRLERVHNLEETVVWECSRPLLLIGFLTARARASHVMS</sequence>
<name>A0A4C1VKJ6_EUMVA</name>
<organism evidence="1 2">
    <name type="scientific">Eumeta variegata</name>
    <name type="common">Bagworm moth</name>
    <name type="synonym">Eumeta japonica</name>
    <dbReference type="NCBI Taxonomy" id="151549"/>
    <lineage>
        <taxon>Eukaryota</taxon>
        <taxon>Metazoa</taxon>
        <taxon>Ecdysozoa</taxon>
        <taxon>Arthropoda</taxon>
        <taxon>Hexapoda</taxon>
        <taxon>Insecta</taxon>
        <taxon>Pterygota</taxon>
        <taxon>Neoptera</taxon>
        <taxon>Endopterygota</taxon>
        <taxon>Lepidoptera</taxon>
        <taxon>Glossata</taxon>
        <taxon>Ditrysia</taxon>
        <taxon>Tineoidea</taxon>
        <taxon>Psychidae</taxon>
        <taxon>Oiketicinae</taxon>
        <taxon>Eumeta</taxon>
    </lineage>
</organism>